<dbReference type="InterPro" id="IPR036318">
    <property type="entry name" value="FAD-bd_PCMH-like_sf"/>
</dbReference>
<dbReference type="InterPro" id="IPR036683">
    <property type="entry name" value="CO_DH_flav_C_dom_sf"/>
</dbReference>
<dbReference type="InterPro" id="IPR051312">
    <property type="entry name" value="Diverse_Substr_Oxidored"/>
</dbReference>
<name>A0A917NFU7_9ACTN</name>
<dbReference type="InterPro" id="IPR005107">
    <property type="entry name" value="CO_DH_flav_C"/>
</dbReference>
<dbReference type="EMBL" id="BMQA01000001">
    <property type="protein sequence ID" value="GGI93794.1"/>
    <property type="molecule type" value="Genomic_DNA"/>
</dbReference>
<evidence type="ECO:0000259" key="4">
    <source>
        <dbReference type="PROSITE" id="PS51387"/>
    </source>
</evidence>
<dbReference type="Gene3D" id="3.30.390.50">
    <property type="entry name" value="CO dehydrogenase flavoprotein, C-terminal domain"/>
    <property type="match status" value="1"/>
</dbReference>
<dbReference type="Proteomes" id="UP000657574">
    <property type="component" value="Unassembled WGS sequence"/>
</dbReference>
<evidence type="ECO:0000313" key="5">
    <source>
        <dbReference type="EMBL" id="GGI93794.1"/>
    </source>
</evidence>
<dbReference type="Gene3D" id="3.30.43.10">
    <property type="entry name" value="Uridine Diphospho-n-acetylenolpyruvylglucosamine Reductase, domain 2"/>
    <property type="match status" value="1"/>
</dbReference>
<keyword evidence="2" id="KW-0274">FAD</keyword>
<dbReference type="GO" id="GO:0016491">
    <property type="term" value="F:oxidoreductase activity"/>
    <property type="evidence" value="ECO:0007669"/>
    <property type="project" value="UniProtKB-KW"/>
</dbReference>
<evidence type="ECO:0000313" key="6">
    <source>
        <dbReference type="Proteomes" id="UP000657574"/>
    </source>
</evidence>
<comment type="caution">
    <text evidence="5">The sequence shown here is derived from an EMBL/GenBank/DDBJ whole genome shotgun (WGS) entry which is preliminary data.</text>
</comment>
<sequence>MKPAPFEYLAARTCDEVIGALAAGEGETRVLAGGQSLLLEMNYRAVRPVQLVDINRVRDFGGLDVVTVPDSGPWLCVGPLVRHGRFEQQVEAGPLGRLLARAVHFIAHPPVRARGTMLGSLAYAHPTAEWPTLAVTLDARLDLVHEHGARTLSADDFITGSFATARRPDELLTRVCLPLLPTATGVAFVEHRRTAASFAQLAVAAALSAQDGVVADARIGLAGTAARPTRARAAEALLTGRAPTDEAINRAAAASVGVVDAPDDPHAGDSYRRHAAEVLVRRALMQARDDIAERT</sequence>
<dbReference type="SUPFAM" id="SSF56176">
    <property type="entry name" value="FAD-binding/transporter-associated domain-like"/>
    <property type="match status" value="1"/>
</dbReference>
<feature type="domain" description="FAD-binding PCMH-type" evidence="4">
    <location>
        <begin position="1"/>
        <end position="182"/>
    </location>
</feature>
<dbReference type="PANTHER" id="PTHR42659">
    <property type="entry name" value="XANTHINE DEHYDROGENASE SUBUNIT C-RELATED"/>
    <property type="match status" value="1"/>
</dbReference>
<gene>
    <name evidence="5" type="ORF">GCM10010121_000190</name>
</gene>
<accession>A0A917NFU7</accession>
<dbReference type="SMART" id="SM01092">
    <property type="entry name" value="CO_deh_flav_C"/>
    <property type="match status" value="1"/>
</dbReference>
<organism evidence="5 6">
    <name type="scientific">Streptomyces brasiliensis</name>
    <dbReference type="NCBI Taxonomy" id="1954"/>
    <lineage>
        <taxon>Bacteria</taxon>
        <taxon>Bacillati</taxon>
        <taxon>Actinomycetota</taxon>
        <taxon>Actinomycetes</taxon>
        <taxon>Kitasatosporales</taxon>
        <taxon>Streptomycetaceae</taxon>
        <taxon>Streptomyces</taxon>
    </lineage>
</organism>
<dbReference type="Gene3D" id="3.30.465.10">
    <property type="match status" value="1"/>
</dbReference>
<reference evidence="5" key="1">
    <citation type="journal article" date="2014" name="Int. J. Syst. Evol. Microbiol.">
        <title>Complete genome sequence of Corynebacterium casei LMG S-19264T (=DSM 44701T), isolated from a smear-ripened cheese.</title>
        <authorList>
            <consortium name="US DOE Joint Genome Institute (JGI-PGF)"/>
            <person name="Walter F."/>
            <person name="Albersmeier A."/>
            <person name="Kalinowski J."/>
            <person name="Ruckert C."/>
        </authorList>
    </citation>
    <scope>NUCLEOTIDE SEQUENCE</scope>
    <source>
        <strain evidence="5">JCM 3086</strain>
    </source>
</reference>
<dbReference type="PANTHER" id="PTHR42659:SF2">
    <property type="entry name" value="XANTHINE DEHYDROGENASE SUBUNIT C-RELATED"/>
    <property type="match status" value="1"/>
</dbReference>
<dbReference type="InterPro" id="IPR016166">
    <property type="entry name" value="FAD-bd_PCMH"/>
</dbReference>
<keyword evidence="3" id="KW-0560">Oxidoreductase</keyword>
<dbReference type="Pfam" id="PF00941">
    <property type="entry name" value="FAD_binding_5"/>
    <property type="match status" value="1"/>
</dbReference>
<dbReference type="SUPFAM" id="SSF55447">
    <property type="entry name" value="CO dehydrogenase flavoprotein C-terminal domain-like"/>
    <property type="match status" value="1"/>
</dbReference>
<dbReference type="Pfam" id="PF03450">
    <property type="entry name" value="CO_deh_flav_C"/>
    <property type="match status" value="1"/>
</dbReference>
<dbReference type="AlphaFoldDB" id="A0A917NFU7"/>
<proteinExistence type="predicted"/>
<dbReference type="InterPro" id="IPR016169">
    <property type="entry name" value="FAD-bd_PCMH_sub2"/>
</dbReference>
<keyword evidence="6" id="KW-1185">Reference proteome</keyword>
<dbReference type="InterPro" id="IPR016167">
    <property type="entry name" value="FAD-bd_PCMH_sub1"/>
</dbReference>
<evidence type="ECO:0000256" key="2">
    <source>
        <dbReference type="ARBA" id="ARBA00022827"/>
    </source>
</evidence>
<dbReference type="InterPro" id="IPR002346">
    <property type="entry name" value="Mopterin_DH_FAD-bd"/>
</dbReference>
<dbReference type="GO" id="GO:0071949">
    <property type="term" value="F:FAD binding"/>
    <property type="evidence" value="ECO:0007669"/>
    <property type="project" value="InterPro"/>
</dbReference>
<protein>
    <submittedName>
        <fullName evidence="5">Carbon monoxide dehydrogenase</fullName>
    </submittedName>
</protein>
<evidence type="ECO:0000256" key="1">
    <source>
        <dbReference type="ARBA" id="ARBA00022630"/>
    </source>
</evidence>
<evidence type="ECO:0000256" key="3">
    <source>
        <dbReference type="ARBA" id="ARBA00023002"/>
    </source>
</evidence>
<dbReference type="PROSITE" id="PS51387">
    <property type="entry name" value="FAD_PCMH"/>
    <property type="match status" value="1"/>
</dbReference>
<keyword evidence="1" id="KW-0285">Flavoprotein</keyword>
<reference evidence="5" key="2">
    <citation type="submission" date="2020-09" db="EMBL/GenBank/DDBJ databases">
        <authorList>
            <person name="Sun Q."/>
            <person name="Ohkuma M."/>
        </authorList>
    </citation>
    <scope>NUCLEOTIDE SEQUENCE</scope>
    <source>
        <strain evidence="5">JCM 3086</strain>
    </source>
</reference>
<dbReference type="RefSeq" id="WP_189308869.1">
    <property type="nucleotide sequence ID" value="NZ_BMQA01000001.1"/>
</dbReference>